<reference evidence="4 5" key="1">
    <citation type="submission" date="2018-06" db="EMBL/GenBank/DDBJ databases">
        <title>Comparative genomics of Brasilonema spp. strains.</title>
        <authorList>
            <person name="Alvarenga D.O."/>
            <person name="Fiore M.F."/>
            <person name="Varani A.M."/>
        </authorList>
    </citation>
    <scope>NUCLEOTIDE SEQUENCE [LARGE SCALE GENOMIC DNA]</scope>
    <source>
        <strain evidence="4 5">UFV-OR1</strain>
    </source>
</reference>
<dbReference type="EMBL" id="QMEC01000061">
    <property type="protein sequence ID" value="NMF64302.1"/>
    <property type="molecule type" value="Genomic_DNA"/>
</dbReference>
<dbReference type="PANTHER" id="PTHR31916:SF28">
    <property type="entry name" value="NEUTRAL_ALKALINE INVERTASE 3, CHLOROPLASTIC"/>
    <property type="match status" value="1"/>
</dbReference>
<organism evidence="4 5">
    <name type="scientific">Brasilonema octagenarum UFV-OR1</name>
    <dbReference type="NCBI Taxonomy" id="417115"/>
    <lineage>
        <taxon>Bacteria</taxon>
        <taxon>Bacillati</taxon>
        <taxon>Cyanobacteriota</taxon>
        <taxon>Cyanophyceae</taxon>
        <taxon>Nostocales</taxon>
        <taxon>Scytonemataceae</taxon>
        <taxon>Brasilonema</taxon>
        <taxon>Octagenarum group</taxon>
    </lineage>
</organism>
<keyword evidence="5" id="KW-1185">Reference proteome</keyword>
<sequence>MLEQKAWQALEASILYYQGHPVGTIAAHDTSVDTLNYDQCFVRDFVPSALVFLIRGDVEIVRNFLIETLALQSQERHMDCFKPPQGLIPASFGSVQCKRCLANLYQ</sequence>
<keyword evidence="3" id="KW-0326">Glycosidase</keyword>
<keyword evidence="1" id="KW-0378">Hydrolase</keyword>
<evidence type="ECO:0000313" key="4">
    <source>
        <dbReference type="EMBL" id="NMF64302.1"/>
    </source>
</evidence>
<protein>
    <recommendedName>
        <fullName evidence="6">Alkaline invertase</fullName>
    </recommendedName>
</protein>
<keyword evidence="2" id="KW-0119">Carbohydrate metabolism</keyword>
<evidence type="ECO:0000256" key="2">
    <source>
        <dbReference type="ARBA" id="ARBA00023277"/>
    </source>
</evidence>
<proteinExistence type="predicted"/>
<evidence type="ECO:0008006" key="6">
    <source>
        <dbReference type="Google" id="ProtNLM"/>
    </source>
</evidence>
<comment type="caution">
    <text evidence="4">The sequence shown here is derived from an EMBL/GenBank/DDBJ whole genome shotgun (WGS) entry which is preliminary data.</text>
</comment>
<evidence type="ECO:0000256" key="1">
    <source>
        <dbReference type="ARBA" id="ARBA00022801"/>
    </source>
</evidence>
<dbReference type="Pfam" id="PF12899">
    <property type="entry name" value="Glyco_hydro_100"/>
    <property type="match status" value="1"/>
</dbReference>
<accession>A0ABX1MEJ8</accession>
<name>A0ABX1MEJ8_9CYAN</name>
<dbReference type="PANTHER" id="PTHR31916">
    <property type="match status" value="1"/>
</dbReference>
<dbReference type="Proteomes" id="UP000762253">
    <property type="component" value="Unassembled WGS sequence"/>
</dbReference>
<dbReference type="SUPFAM" id="SSF48208">
    <property type="entry name" value="Six-hairpin glycosidases"/>
    <property type="match status" value="1"/>
</dbReference>
<evidence type="ECO:0000256" key="3">
    <source>
        <dbReference type="ARBA" id="ARBA00023295"/>
    </source>
</evidence>
<gene>
    <name evidence="4" type="ORF">DP115_16620</name>
</gene>
<evidence type="ECO:0000313" key="5">
    <source>
        <dbReference type="Proteomes" id="UP000762253"/>
    </source>
</evidence>
<dbReference type="InterPro" id="IPR008928">
    <property type="entry name" value="6-hairpin_glycosidase_sf"/>
</dbReference>
<dbReference type="InterPro" id="IPR024746">
    <property type="entry name" value="Glyco_hydro_100"/>
</dbReference>